<evidence type="ECO:0000313" key="2">
    <source>
        <dbReference type="EMBL" id="CAB5028423.1"/>
    </source>
</evidence>
<accession>A0A6J7RHY0</accession>
<feature type="compositionally biased region" description="Basic residues" evidence="1">
    <location>
        <begin position="176"/>
        <end position="189"/>
    </location>
</feature>
<sequence>MSRELLQTGLVVVTAGTRRGLVDVFAQEADDQRSGGLPPGVEVHGAEHRFDRVGEDGLFQAAAGEQLTPAEAKVGAEAQVLGNQRQRGLRDDRCSDLSEVPLGGFGEPADHVIGDGQAEHRVAQELEPFVRFVTGVLGTPGTVREREGQQRRVGEAVPEARREGFGRAGHPSPPKRISRAARRRSRQRHAPSLGLRGRRRRSGNRLPVRSAPPRWPRPVR</sequence>
<feature type="region of interest" description="Disordered" evidence="1">
    <location>
        <begin position="141"/>
        <end position="220"/>
    </location>
</feature>
<evidence type="ECO:0000256" key="1">
    <source>
        <dbReference type="SAM" id="MobiDB-lite"/>
    </source>
</evidence>
<name>A0A6J7RHY0_9ZZZZ</name>
<gene>
    <name evidence="2" type="ORF">UFOPK3967_03236</name>
</gene>
<dbReference type="EMBL" id="CAFBOS010000349">
    <property type="protein sequence ID" value="CAB5028423.1"/>
    <property type="molecule type" value="Genomic_DNA"/>
</dbReference>
<dbReference type="AlphaFoldDB" id="A0A6J7RHY0"/>
<feature type="compositionally biased region" description="Basic and acidic residues" evidence="1">
    <location>
        <begin position="143"/>
        <end position="165"/>
    </location>
</feature>
<organism evidence="2">
    <name type="scientific">freshwater metagenome</name>
    <dbReference type="NCBI Taxonomy" id="449393"/>
    <lineage>
        <taxon>unclassified sequences</taxon>
        <taxon>metagenomes</taxon>
        <taxon>ecological metagenomes</taxon>
    </lineage>
</organism>
<protein>
    <submittedName>
        <fullName evidence="2">Unannotated protein</fullName>
    </submittedName>
</protein>
<reference evidence="2" key="1">
    <citation type="submission" date="2020-05" db="EMBL/GenBank/DDBJ databases">
        <authorList>
            <person name="Chiriac C."/>
            <person name="Salcher M."/>
            <person name="Ghai R."/>
            <person name="Kavagutti S V."/>
        </authorList>
    </citation>
    <scope>NUCLEOTIDE SEQUENCE</scope>
</reference>
<proteinExistence type="predicted"/>